<dbReference type="Gene3D" id="3.40.50.920">
    <property type="match status" value="1"/>
</dbReference>
<evidence type="ECO:0000256" key="5">
    <source>
        <dbReference type="ARBA" id="ARBA00016138"/>
    </source>
</evidence>
<comment type="subunit">
    <text evidence="3">Heterodimer of an alpha and a beta chain.</text>
</comment>
<keyword evidence="15" id="KW-1185">Reference proteome</keyword>
<sequence>MTDVLMPALSPTMEEGTLAKWHVKVGDQVRSGDVIAEIETDKATMEVEAVDEGTVEALLVPEGSEEVKVNTPIARLSGEGGAAAPSPAPAPAAVPAQAEAAAGDPEKKPPETAKPRPEGEGAVAVTSAEPLRDPELPAGVTLVKTTVRDALRDAMAEEMRRDPDVFLMGEEVAQYQGAYKVSRDMLQEFGDKRVIDTPITEYGFTGLGVGAAMAGLKPIVEFMTFNFAMQAIDHIINSAAKTLYMSGGQIKTSMVFRGPNGAAARVAAQHSQDYAAWYGHVPGLKVIAPYDSADAKGLLKAAIRDPNPVVFLEHEMLYGQEFDVPEGIDWVLPIGKAKVRREGADVTLVAYSRMVGFCLKAAEELAAEGIEAEVVDLRTIRPMDYQTVVESVKKTNRLVTVEEGWGPMGIGAEIVAKVLEHAFDYLDAPPARVHQEDVPLPYAANLEALSMPSVEKIVKAAKAVSYK</sequence>
<dbReference type="InterPro" id="IPR005475">
    <property type="entry name" value="Transketolase-like_Pyr-bd"/>
</dbReference>
<dbReference type="SUPFAM" id="SSF52518">
    <property type="entry name" value="Thiamin diphosphate-binding fold (THDP-binding)"/>
    <property type="match status" value="1"/>
</dbReference>
<feature type="domain" description="Lipoyl-binding" evidence="13">
    <location>
        <begin position="1"/>
        <end position="77"/>
    </location>
</feature>
<evidence type="ECO:0000256" key="11">
    <source>
        <dbReference type="RuleBase" id="RU364074"/>
    </source>
</evidence>
<dbReference type="GO" id="GO:0004739">
    <property type="term" value="F:pyruvate dehydrogenase (acetyl-transferring) activity"/>
    <property type="evidence" value="ECO:0007669"/>
    <property type="project" value="UniProtKB-UniRule"/>
</dbReference>
<dbReference type="CDD" id="cd06849">
    <property type="entry name" value="lipoyl_domain"/>
    <property type="match status" value="1"/>
</dbReference>
<protein>
    <recommendedName>
        <fullName evidence="5 11">Pyruvate dehydrogenase E1 component subunit beta</fullName>
        <ecNumber evidence="4 11">1.2.4.1</ecNumber>
    </recommendedName>
</protein>
<dbReference type="CDD" id="cd07036">
    <property type="entry name" value="TPP_PYR_E1-PDHc-beta_like"/>
    <property type="match status" value="1"/>
</dbReference>
<feature type="compositionally biased region" description="Low complexity" evidence="12">
    <location>
        <begin position="93"/>
        <end position="102"/>
    </location>
</feature>
<keyword evidence="6" id="KW-0450">Lipoyl</keyword>
<dbReference type="PANTHER" id="PTHR11624:SF96">
    <property type="entry name" value="PYRUVATE DEHYDROGENASE E1 COMPONENT SUBUNIT BETA, MITOCHONDRIAL"/>
    <property type="match status" value="1"/>
</dbReference>
<dbReference type="Gene3D" id="2.40.50.100">
    <property type="match status" value="1"/>
</dbReference>
<comment type="cofactor">
    <cofactor evidence="2 11">
        <name>thiamine diphosphate</name>
        <dbReference type="ChEBI" id="CHEBI:58937"/>
    </cofactor>
</comment>
<feature type="compositionally biased region" description="Basic and acidic residues" evidence="12">
    <location>
        <begin position="104"/>
        <end position="119"/>
    </location>
</feature>
<dbReference type="EMBL" id="QFYP01000001">
    <property type="protein sequence ID" value="RAK61151.1"/>
    <property type="molecule type" value="Genomic_DNA"/>
</dbReference>
<evidence type="ECO:0000256" key="8">
    <source>
        <dbReference type="ARBA" id="ARBA00023052"/>
    </source>
</evidence>
<dbReference type="InterPro" id="IPR033248">
    <property type="entry name" value="Transketolase_C"/>
</dbReference>
<keyword evidence="9 11" id="KW-0670">Pyruvate</keyword>
<dbReference type="Pfam" id="PF00364">
    <property type="entry name" value="Biotin_lipoyl"/>
    <property type="match status" value="1"/>
</dbReference>
<dbReference type="InterPro" id="IPR003016">
    <property type="entry name" value="2-oxoA_DH_lipoyl-BS"/>
</dbReference>
<evidence type="ECO:0000313" key="14">
    <source>
        <dbReference type="EMBL" id="RAK61151.1"/>
    </source>
</evidence>
<dbReference type="InterPro" id="IPR011053">
    <property type="entry name" value="Single_hybrid_motif"/>
</dbReference>
<dbReference type="InterPro" id="IPR027110">
    <property type="entry name" value="PDHB_mito-type"/>
</dbReference>
<dbReference type="NCBIfam" id="NF008854">
    <property type="entry name" value="PRK11892.1"/>
    <property type="match status" value="1"/>
</dbReference>
<comment type="function">
    <text evidence="11">The pyruvate dehydrogenase complex catalyzes the overall conversion of pyruvate to acetyl-CoA and CO2.</text>
</comment>
<evidence type="ECO:0000256" key="6">
    <source>
        <dbReference type="ARBA" id="ARBA00022823"/>
    </source>
</evidence>
<dbReference type="AlphaFoldDB" id="A0A328B439"/>
<dbReference type="Gene3D" id="3.40.50.970">
    <property type="match status" value="1"/>
</dbReference>
<dbReference type="EC" id="1.2.4.1" evidence="4 11"/>
<name>A0A328B439_9CAUL</name>
<dbReference type="PANTHER" id="PTHR11624">
    <property type="entry name" value="DEHYDROGENASE RELATED"/>
    <property type="match status" value="1"/>
</dbReference>
<dbReference type="PROSITE" id="PS00189">
    <property type="entry name" value="LIPOYL"/>
    <property type="match status" value="1"/>
</dbReference>
<evidence type="ECO:0000256" key="9">
    <source>
        <dbReference type="ARBA" id="ARBA00023317"/>
    </source>
</evidence>
<keyword evidence="7 11" id="KW-0560">Oxidoreductase</keyword>
<evidence type="ECO:0000256" key="3">
    <source>
        <dbReference type="ARBA" id="ARBA00011870"/>
    </source>
</evidence>
<dbReference type="NCBIfam" id="NF006667">
    <property type="entry name" value="PRK09212.1"/>
    <property type="match status" value="1"/>
</dbReference>
<dbReference type="GO" id="GO:0006086">
    <property type="term" value="P:pyruvate decarboxylation to acetyl-CoA"/>
    <property type="evidence" value="ECO:0007669"/>
    <property type="project" value="InterPro"/>
</dbReference>
<dbReference type="InterPro" id="IPR009014">
    <property type="entry name" value="Transketo_C/PFOR_II"/>
</dbReference>
<comment type="function">
    <text evidence="10">The pyruvate dehydrogenase complex catalyzes the overall conversion of pyruvate to acetyl-CoA and CO(2). It contains multiple copies of three enzymatic components: pyruvate dehydrogenase (E1), dihydrolipoamide acetyltransferase (E2) and lipoamide dehydrogenase (E3).</text>
</comment>
<dbReference type="Pfam" id="PF02779">
    <property type="entry name" value="Transket_pyr"/>
    <property type="match status" value="1"/>
</dbReference>
<evidence type="ECO:0000256" key="2">
    <source>
        <dbReference type="ARBA" id="ARBA00001964"/>
    </source>
</evidence>
<dbReference type="SUPFAM" id="SSF52922">
    <property type="entry name" value="TK C-terminal domain-like"/>
    <property type="match status" value="1"/>
</dbReference>
<dbReference type="RefSeq" id="WP_111458443.1">
    <property type="nucleotide sequence ID" value="NZ_QFYP01000001.1"/>
</dbReference>
<gene>
    <name evidence="14" type="ORF">DJ021_15705</name>
</gene>
<keyword evidence="8 11" id="KW-0786">Thiamine pyrophosphate</keyword>
<comment type="caution">
    <text evidence="14">The sequence shown here is derived from an EMBL/GenBank/DDBJ whole genome shotgun (WGS) entry which is preliminary data.</text>
</comment>
<dbReference type="FunFam" id="3.40.50.920:FF:000001">
    <property type="entry name" value="Pyruvate dehydrogenase E1 beta subunit"/>
    <property type="match status" value="1"/>
</dbReference>
<reference evidence="15" key="1">
    <citation type="submission" date="2018-05" db="EMBL/GenBank/DDBJ databases">
        <authorList>
            <person name="Li X."/>
        </authorList>
    </citation>
    <scope>NUCLEOTIDE SEQUENCE [LARGE SCALE GENOMIC DNA]</scope>
    <source>
        <strain evidence="15">HKS-05</strain>
    </source>
</reference>
<organism evidence="14 15">
    <name type="scientific">Phenylobacterium hankyongense</name>
    <dbReference type="NCBI Taxonomy" id="1813876"/>
    <lineage>
        <taxon>Bacteria</taxon>
        <taxon>Pseudomonadati</taxon>
        <taxon>Pseudomonadota</taxon>
        <taxon>Alphaproteobacteria</taxon>
        <taxon>Caulobacterales</taxon>
        <taxon>Caulobacteraceae</taxon>
        <taxon>Phenylobacterium</taxon>
    </lineage>
</organism>
<proteinExistence type="predicted"/>
<evidence type="ECO:0000256" key="1">
    <source>
        <dbReference type="ARBA" id="ARBA00001938"/>
    </source>
</evidence>
<dbReference type="InterPro" id="IPR000089">
    <property type="entry name" value="Biotin_lipoyl"/>
</dbReference>
<dbReference type="FunFam" id="2.40.50.100:FF:000010">
    <property type="entry name" value="Acetyltransferase component of pyruvate dehydrogenase complex"/>
    <property type="match status" value="1"/>
</dbReference>
<dbReference type="PROSITE" id="PS50968">
    <property type="entry name" value="BIOTINYL_LIPOYL"/>
    <property type="match status" value="1"/>
</dbReference>
<dbReference type="SUPFAM" id="SSF51230">
    <property type="entry name" value="Single hybrid motif"/>
    <property type="match status" value="1"/>
</dbReference>
<dbReference type="InterPro" id="IPR029061">
    <property type="entry name" value="THDP-binding"/>
</dbReference>
<dbReference type="OrthoDB" id="9780894at2"/>
<dbReference type="Pfam" id="PF02780">
    <property type="entry name" value="Transketolase_C"/>
    <property type="match status" value="1"/>
</dbReference>
<comment type="catalytic activity">
    <reaction evidence="11">
        <text>N(6)-[(R)-lipoyl]-L-lysyl-[protein] + pyruvate + H(+) = N(6)-[(R)-S(8)-acetyldihydrolipoyl]-L-lysyl-[protein] + CO2</text>
        <dbReference type="Rhea" id="RHEA:19189"/>
        <dbReference type="Rhea" id="RHEA-COMP:10474"/>
        <dbReference type="Rhea" id="RHEA-COMP:10478"/>
        <dbReference type="ChEBI" id="CHEBI:15361"/>
        <dbReference type="ChEBI" id="CHEBI:15378"/>
        <dbReference type="ChEBI" id="CHEBI:16526"/>
        <dbReference type="ChEBI" id="CHEBI:83099"/>
        <dbReference type="ChEBI" id="CHEBI:83111"/>
        <dbReference type="EC" id="1.2.4.1"/>
    </reaction>
</comment>
<evidence type="ECO:0000256" key="4">
    <source>
        <dbReference type="ARBA" id="ARBA00012281"/>
    </source>
</evidence>
<evidence type="ECO:0000259" key="13">
    <source>
        <dbReference type="PROSITE" id="PS50968"/>
    </source>
</evidence>
<feature type="region of interest" description="Disordered" evidence="12">
    <location>
        <begin position="78"/>
        <end position="138"/>
    </location>
</feature>
<accession>A0A328B439</accession>
<dbReference type="SMART" id="SM00861">
    <property type="entry name" value="Transket_pyr"/>
    <property type="match status" value="1"/>
</dbReference>
<evidence type="ECO:0000313" key="15">
    <source>
        <dbReference type="Proteomes" id="UP000249842"/>
    </source>
</evidence>
<dbReference type="FunFam" id="3.40.50.970:FF:000001">
    <property type="entry name" value="Pyruvate dehydrogenase E1 beta subunit"/>
    <property type="match status" value="1"/>
</dbReference>
<evidence type="ECO:0000256" key="10">
    <source>
        <dbReference type="ARBA" id="ARBA00025211"/>
    </source>
</evidence>
<dbReference type="Proteomes" id="UP000249842">
    <property type="component" value="Unassembled WGS sequence"/>
</dbReference>
<evidence type="ECO:0000256" key="7">
    <source>
        <dbReference type="ARBA" id="ARBA00023002"/>
    </source>
</evidence>
<evidence type="ECO:0000256" key="12">
    <source>
        <dbReference type="SAM" id="MobiDB-lite"/>
    </source>
</evidence>
<comment type="cofactor">
    <cofactor evidence="1">
        <name>(R)-lipoate</name>
        <dbReference type="ChEBI" id="CHEBI:83088"/>
    </cofactor>
</comment>